<dbReference type="RefSeq" id="WP_240590293.1">
    <property type="nucleotide sequence ID" value="NZ_JAKUDL010000002.1"/>
</dbReference>
<evidence type="ECO:0000313" key="5">
    <source>
        <dbReference type="Proteomes" id="UP001297581"/>
    </source>
</evidence>
<accession>A0AAJ1BFF8</accession>
<keyword evidence="4" id="KW-0969">Cilium</keyword>
<dbReference type="Gene3D" id="1.20.58.300">
    <property type="entry name" value="FlgN-like"/>
    <property type="match status" value="1"/>
</dbReference>
<dbReference type="GO" id="GO:0044780">
    <property type="term" value="P:bacterial-type flagellum assembly"/>
    <property type="evidence" value="ECO:0007669"/>
    <property type="project" value="InterPro"/>
</dbReference>
<keyword evidence="4" id="KW-0966">Cell projection</keyword>
<dbReference type="SUPFAM" id="SSF140566">
    <property type="entry name" value="FlgN-like"/>
    <property type="match status" value="1"/>
</dbReference>
<evidence type="ECO:0000313" key="4">
    <source>
        <dbReference type="EMBL" id="MCH4293814.1"/>
    </source>
</evidence>
<evidence type="ECO:0000256" key="1">
    <source>
        <dbReference type="ARBA" id="ARBA00002397"/>
    </source>
</evidence>
<proteinExistence type="inferred from homology"/>
<name>A0AAJ1BFF8_9GAMM</name>
<dbReference type="InterPro" id="IPR007809">
    <property type="entry name" value="FlgN-like"/>
</dbReference>
<dbReference type="Pfam" id="PF05130">
    <property type="entry name" value="FlgN"/>
    <property type="match status" value="1"/>
</dbReference>
<keyword evidence="4" id="KW-0282">Flagellum</keyword>
<keyword evidence="3" id="KW-1005">Bacterial flagellum biogenesis</keyword>
<reference evidence="4 5" key="1">
    <citation type="submission" date="2022-02" db="EMBL/GenBank/DDBJ databases">
        <title>The genome sequence of Shewanella sp. 3B26.</title>
        <authorList>
            <person name="Du J."/>
        </authorList>
    </citation>
    <scope>NUCLEOTIDE SEQUENCE [LARGE SCALE GENOMIC DNA]</scope>
    <source>
        <strain evidence="4 5">3B26</strain>
    </source>
</reference>
<dbReference type="AlphaFoldDB" id="A0AAJ1BFF8"/>
<dbReference type="Proteomes" id="UP001297581">
    <property type="component" value="Unassembled WGS sequence"/>
</dbReference>
<gene>
    <name evidence="4" type="ORF">MJ923_05795</name>
</gene>
<evidence type="ECO:0000256" key="2">
    <source>
        <dbReference type="ARBA" id="ARBA00007703"/>
    </source>
</evidence>
<organism evidence="4 5">
    <name type="scientific">Shewanella zhuhaiensis</name>
    <dbReference type="NCBI Taxonomy" id="2919576"/>
    <lineage>
        <taxon>Bacteria</taxon>
        <taxon>Pseudomonadati</taxon>
        <taxon>Pseudomonadota</taxon>
        <taxon>Gammaproteobacteria</taxon>
        <taxon>Alteromonadales</taxon>
        <taxon>Shewanellaceae</taxon>
        <taxon>Shewanella</taxon>
    </lineage>
</organism>
<protein>
    <submittedName>
        <fullName evidence="4">Flagellar protein FlgN</fullName>
    </submittedName>
</protein>
<comment type="caution">
    <text evidence="4">The sequence shown here is derived from an EMBL/GenBank/DDBJ whole genome shotgun (WGS) entry which is preliminary data.</text>
</comment>
<comment type="similarity">
    <text evidence="2">Belongs to the FlgN family.</text>
</comment>
<evidence type="ECO:0000256" key="3">
    <source>
        <dbReference type="ARBA" id="ARBA00022795"/>
    </source>
</evidence>
<keyword evidence="5" id="KW-1185">Reference proteome</keyword>
<dbReference type="EMBL" id="JAKUDL010000002">
    <property type="protein sequence ID" value="MCH4293814.1"/>
    <property type="molecule type" value="Genomic_DNA"/>
</dbReference>
<sequence length="141" mass="15286">MNELTSLLDHQQSLLDELLVLIDAEKTALIAQDASELLRLAETKSAALLALKKNDDALSLHPDKQLLTEEQALVGKVEAAQATLLRCKQANQLNAQLIEHNEASINRLAQALQVSRNASSLTYTDKGKTSTISTLGNSIEV</sequence>
<dbReference type="InterPro" id="IPR036679">
    <property type="entry name" value="FlgN-like_sf"/>
</dbReference>
<comment type="function">
    <text evidence="1">Required for the efficient initiation of filament assembly.</text>
</comment>